<dbReference type="PROSITE" id="PS50137">
    <property type="entry name" value="DS_RBD"/>
    <property type="match status" value="1"/>
</dbReference>
<evidence type="ECO:0000313" key="7">
    <source>
        <dbReference type="Proteomes" id="UP000623467"/>
    </source>
</evidence>
<dbReference type="Gene3D" id="1.10.1520.10">
    <property type="entry name" value="Ribonuclease III domain"/>
    <property type="match status" value="1"/>
</dbReference>
<gene>
    <name evidence="6" type="ORF">MSAN_02148800</name>
</gene>
<keyword evidence="1 2" id="KW-0694">RNA-binding</keyword>
<dbReference type="Gene3D" id="3.30.160.20">
    <property type="match status" value="1"/>
</dbReference>
<keyword evidence="7" id="KW-1185">Reference proteome</keyword>
<feature type="domain" description="DRBM" evidence="4">
    <location>
        <begin position="192"/>
        <end position="260"/>
    </location>
</feature>
<dbReference type="Pfam" id="PF00035">
    <property type="entry name" value="dsrm"/>
    <property type="match status" value="1"/>
</dbReference>
<feature type="region of interest" description="Disordered" evidence="3">
    <location>
        <begin position="162"/>
        <end position="188"/>
    </location>
</feature>
<dbReference type="SUPFAM" id="SSF54768">
    <property type="entry name" value="dsRNA-binding domain-like"/>
    <property type="match status" value="1"/>
</dbReference>
<evidence type="ECO:0000256" key="3">
    <source>
        <dbReference type="SAM" id="MobiDB-lite"/>
    </source>
</evidence>
<evidence type="ECO:0000256" key="1">
    <source>
        <dbReference type="ARBA" id="ARBA00022884"/>
    </source>
</evidence>
<feature type="domain" description="RNase III" evidence="5">
    <location>
        <begin position="1"/>
        <end position="127"/>
    </location>
</feature>
<evidence type="ECO:0000313" key="6">
    <source>
        <dbReference type="EMBL" id="KAF7339350.1"/>
    </source>
</evidence>
<feature type="compositionally biased region" description="Pro residues" evidence="3">
    <location>
        <begin position="172"/>
        <end position="186"/>
    </location>
</feature>
<dbReference type="SMART" id="SM00358">
    <property type="entry name" value="DSRM"/>
    <property type="match status" value="1"/>
</dbReference>
<dbReference type="GO" id="GO:0003723">
    <property type="term" value="F:RNA binding"/>
    <property type="evidence" value="ECO:0007669"/>
    <property type="project" value="UniProtKB-UniRule"/>
</dbReference>
<dbReference type="EMBL" id="JACAZH010000031">
    <property type="protein sequence ID" value="KAF7339350.1"/>
    <property type="molecule type" value="Genomic_DNA"/>
</dbReference>
<dbReference type="OrthoDB" id="3353871at2759"/>
<organism evidence="6 7">
    <name type="scientific">Mycena sanguinolenta</name>
    <dbReference type="NCBI Taxonomy" id="230812"/>
    <lineage>
        <taxon>Eukaryota</taxon>
        <taxon>Fungi</taxon>
        <taxon>Dikarya</taxon>
        <taxon>Basidiomycota</taxon>
        <taxon>Agaricomycotina</taxon>
        <taxon>Agaricomycetes</taxon>
        <taxon>Agaricomycetidae</taxon>
        <taxon>Agaricales</taxon>
        <taxon>Marasmiineae</taxon>
        <taxon>Mycenaceae</taxon>
        <taxon>Mycena</taxon>
    </lineage>
</organism>
<dbReference type="InterPro" id="IPR000999">
    <property type="entry name" value="RNase_III_dom"/>
</dbReference>
<sequence>MNNIPALPKIEGDVDIILDIYSHRSLGGTNENNEYGNTDRLVQLGGAVLHMVLLTHLFCKQPLLNAEQIDVDARNALSDENLRTWFTFWNVKSKFRAAPGACDILESPEEMQRFFKSYVGALYIRNGIATVQAWIPALVDPGAAAPPPPNVSAFGAAPLGNPPPHINQFGAPPLPPGNPPPLPPHTPTSAPNILSLLNQTASQRGLSVTYPAEHLGGPPHAPSWRVTCNINGVKRGEGVGKNQKAAKEEAGRQAWQAMGW</sequence>
<comment type="caution">
    <text evidence="6">The sequence shown here is derived from an EMBL/GenBank/DDBJ whole genome shotgun (WGS) entry which is preliminary data.</text>
</comment>
<dbReference type="GO" id="GO:0006396">
    <property type="term" value="P:RNA processing"/>
    <property type="evidence" value="ECO:0007669"/>
    <property type="project" value="InterPro"/>
</dbReference>
<evidence type="ECO:0000259" key="5">
    <source>
        <dbReference type="PROSITE" id="PS50142"/>
    </source>
</evidence>
<reference evidence="6" key="1">
    <citation type="submission" date="2020-05" db="EMBL/GenBank/DDBJ databases">
        <title>Mycena genomes resolve the evolution of fungal bioluminescence.</title>
        <authorList>
            <person name="Tsai I.J."/>
        </authorList>
    </citation>
    <scope>NUCLEOTIDE SEQUENCE</scope>
    <source>
        <strain evidence="6">160909Yilan</strain>
    </source>
</reference>
<evidence type="ECO:0000259" key="4">
    <source>
        <dbReference type="PROSITE" id="PS50137"/>
    </source>
</evidence>
<evidence type="ECO:0000256" key="2">
    <source>
        <dbReference type="PROSITE-ProRule" id="PRU00266"/>
    </source>
</evidence>
<evidence type="ECO:0008006" key="8">
    <source>
        <dbReference type="Google" id="ProtNLM"/>
    </source>
</evidence>
<dbReference type="InterPro" id="IPR036389">
    <property type="entry name" value="RNase_III_sf"/>
</dbReference>
<accession>A0A8H6XFC5</accession>
<dbReference type="SUPFAM" id="SSF69065">
    <property type="entry name" value="RNase III domain-like"/>
    <property type="match status" value="1"/>
</dbReference>
<proteinExistence type="predicted"/>
<name>A0A8H6XFC5_9AGAR</name>
<dbReference type="InterPro" id="IPR014720">
    <property type="entry name" value="dsRBD_dom"/>
</dbReference>
<protein>
    <recommendedName>
        <fullName evidence="8">DRBM domain-containing protein</fullName>
    </recommendedName>
</protein>
<dbReference type="Proteomes" id="UP000623467">
    <property type="component" value="Unassembled WGS sequence"/>
</dbReference>
<dbReference type="GO" id="GO:0004525">
    <property type="term" value="F:ribonuclease III activity"/>
    <property type="evidence" value="ECO:0007669"/>
    <property type="project" value="InterPro"/>
</dbReference>
<dbReference type="AlphaFoldDB" id="A0A8H6XFC5"/>
<dbReference type="PROSITE" id="PS50142">
    <property type="entry name" value="RNASE_3_2"/>
    <property type="match status" value="1"/>
</dbReference>